<dbReference type="GO" id="GO:0018836">
    <property type="term" value="F:alkylmercury lyase activity"/>
    <property type="evidence" value="ECO:0007669"/>
    <property type="project" value="InterPro"/>
</dbReference>
<protein>
    <submittedName>
        <fullName evidence="1">Alkylmercury lyase-like protein</fullName>
    </submittedName>
</protein>
<comment type="caution">
    <text evidence="1">The sequence shown here is derived from an EMBL/GenBank/DDBJ whole genome shotgun (WGS) entry which is preliminary data.</text>
</comment>
<dbReference type="EMBL" id="SLWN01000012">
    <property type="protein sequence ID" value="TCO20366.1"/>
    <property type="molecule type" value="Genomic_DNA"/>
</dbReference>
<dbReference type="RefSeq" id="WP_242002124.1">
    <property type="nucleotide sequence ID" value="NZ_SLWN01000012.1"/>
</dbReference>
<organism evidence="1 2">
    <name type="scientific">Kribbella steppae</name>
    <dbReference type="NCBI Taxonomy" id="2512223"/>
    <lineage>
        <taxon>Bacteria</taxon>
        <taxon>Bacillati</taxon>
        <taxon>Actinomycetota</taxon>
        <taxon>Actinomycetes</taxon>
        <taxon>Propionibacteriales</taxon>
        <taxon>Kribbellaceae</taxon>
        <taxon>Kribbella</taxon>
    </lineage>
</organism>
<gene>
    <name evidence="1" type="ORF">EV652_112112</name>
</gene>
<evidence type="ECO:0000313" key="1">
    <source>
        <dbReference type="EMBL" id="TCO20366.1"/>
    </source>
</evidence>
<dbReference type="InterPro" id="IPR053717">
    <property type="entry name" value="MerB_lyase_sf"/>
</dbReference>
<keyword evidence="1" id="KW-0456">Lyase</keyword>
<reference evidence="1 2" key="1">
    <citation type="journal article" date="2015" name="Stand. Genomic Sci.">
        <title>Genomic Encyclopedia of Bacterial and Archaeal Type Strains, Phase III: the genomes of soil and plant-associated and newly described type strains.</title>
        <authorList>
            <person name="Whitman W.B."/>
            <person name="Woyke T."/>
            <person name="Klenk H.P."/>
            <person name="Zhou Y."/>
            <person name="Lilburn T.G."/>
            <person name="Beck B.J."/>
            <person name="De Vos P."/>
            <person name="Vandamme P."/>
            <person name="Eisen J.A."/>
            <person name="Garrity G."/>
            <person name="Hugenholtz P."/>
            <person name="Kyrpides N.C."/>
        </authorList>
    </citation>
    <scope>NUCLEOTIDE SEQUENCE [LARGE SCALE GENOMIC DNA]</scope>
    <source>
        <strain evidence="1 2">VKM Ac-2572</strain>
    </source>
</reference>
<name>A0A4R2H4I0_9ACTN</name>
<sequence>MVSAPSVEQLRVAIGGDVAPPTEVLSAWRTRALPLDAVERAPHQAILCAFAATGRSPALHALDQVAAGRAAEVLQALHDADAIRLTSYGDIAVAYPFSAVPTRHRVRIGDQVDVYAMCAVDALGMAPMLGRDTVIESVDVTTGRPIRVVMADGRSIWEPVEVVVFIGADAGGGPSADCCCDYLNFFTDRSSAETWVAEHTDVPGQIINQSEAEALATRLFGHLLA</sequence>
<dbReference type="Gene3D" id="3.30.450.410">
    <property type="match status" value="1"/>
</dbReference>
<dbReference type="SUPFAM" id="SSF160387">
    <property type="entry name" value="NosL/MerB-like"/>
    <property type="match status" value="1"/>
</dbReference>
<dbReference type="InterPro" id="IPR004927">
    <property type="entry name" value="MerB"/>
</dbReference>
<accession>A0A4R2H4I0</accession>
<dbReference type="Pfam" id="PF03243">
    <property type="entry name" value="MerB"/>
    <property type="match status" value="1"/>
</dbReference>
<proteinExistence type="predicted"/>
<dbReference type="AlphaFoldDB" id="A0A4R2H4I0"/>
<dbReference type="Proteomes" id="UP000294508">
    <property type="component" value="Unassembled WGS sequence"/>
</dbReference>
<evidence type="ECO:0000313" key="2">
    <source>
        <dbReference type="Proteomes" id="UP000294508"/>
    </source>
</evidence>
<keyword evidence="2" id="KW-1185">Reference proteome</keyword>